<gene>
    <name evidence="1" type="ORF">RO3G_05443</name>
</gene>
<organism evidence="1 2">
    <name type="scientific">Rhizopus delemar (strain RA 99-880 / ATCC MYA-4621 / FGSC 9543 / NRRL 43880)</name>
    <name type="common">Mucormycosis agent</name>
    <name type="synonym">Rhizopus arrhizus var. delemar</name>
    <dbReference type="NCBI Taxonomy" id="246409"/>
    <lineage>
        <taxon>Eukaryota</taxon>
        <taxon>Fungi</taxon>
        <taxon>Fungi incertae sedis</taxon>
        <taxon>Mucoromycota</taxon>
        <taxon>Mucoromycotina</taxon>
        <taxon>Mucoromycetes</taxon>
        <taxon>Mucorales</taxon>
        <taxon>Mucorineae</taxon>
        <taxon>Rhizopodaceae</taxon>
        <taxon>Rhizopus</taxon>
    </lineage>
</organism>
<dbReference type="InterPro" id="IPR035269">
    <property type="entry name" value="PSMD9"/>
</dbReference>
<reference evidence="1 2" key="1">
    <citation type="journal article" date="2009" name="PLoS Genet.">
        <title>Genomic analysis of the basal lineage fungus Rhizopus oryzae reveals a whole-genome duplication.</title>
        <authorList>
            <person name="Ma L.-J."/>
            <person name="Ibrahim A.S."/>
            <person name="Skory C."/>
            <person name="Grabherr M.G."/>
            <person name="Burger G."/>
            <person name="Butler M."/>
            <person name="Elias M."/>
            <person name="Idnurm A."/>
            <person name="Lang B.F."/>
            <person name="Sone T."/>
            <person name="Abe A."/>
            <person name="Calvo S.E."/>
            <person name="Corrochano L.M."/>
            <person name="Engels R."/>
            <person name="Fu J."/>
            <person name="Hansberg W."/>
            <person name="Kim J.-M."/>
            <person name="Kodira C.D."/>
            <person name="Koehrsen M.J."/>
            <person name="Liu B."/>
            <person name="Miranda-Saavedra D."/>
            <person name="O'Leary S."/>
            <person name="Ortiz-Castellanos L."/>
            <person name="Poulter R."/>
            <person name="Rodriguez-Romero J."/>
            <person name="Ruiz-Herrera J."/>
            <person name="Shen Y.-Q."/>
            <person name="Zeng Q."/>
            <person name="Galagan J."/>
            <person name="Birren B.W."/>
            <person name="Cuomo C.A."/>
            <person name="Wickes B.L."/>
        </authorList>
    </citation>
    <scope>NUCLEOTIDE SEQUENCE [LARGE SCALE GENOMIC DNA]</scope>
    <source>
        <strain evidence="2">RA 99-880 / ATCC MYA-4621 / FGSC 9543 / NRRL 43880</strain>
    </source>
</reference>
<dbReference type="SUPFAM" id="SSF50156">
    <property type="entry name" value="PDZ domain-like"/>
    <property type="match status" value="1"/>
</dbReference>
<evidence type="ECO:0000313" key="1">
    <source>
        <dbReference type="EMBL" id="EIE80738.1"/>
    </source>
</evidence>
<dbReference type="AlphaFoldDB" id="I1BX08"/>
<keyword evidence="2" id="KW-1185">Reference proteome</keyword>
<dbReference type="PANTHER" id="PTHR12651:SF1">
    <property type="entry name" value="26S PROTEASOME NON-ATPASE REGULATORY SUBUNIT 9"/>
    <property type="match status" value="1"/>
</dbReference>
<dbReference type="GO" id="GO:0005737">
    <property type="term" value="C:cytoplasm"/>
    <property type="evidence" value="ECO:0007669"/>
    <property type="project" value="TreeGrafter"/>
</dbReference>
<dbReference type="InterPro" id="IPR036034">
    <property type="entry name" value="PDZ_sf"/>
</dbReference>
<accession>I1BX08</accession>
<name>I1BX08_RHIO9</name>
<dbReference type="EMBL" id="CH476734">
    <property type="protein sequence ID" value="EIE80738.1"/>
    <property type="molecule type" value="Genomic_DNA"/>
</dbReference>
<dbReference type="GO" id="GO:0070682">
    <property type="term" value="P:proteasome regulatory particle assembly"/>
    <property type="evidence" value="ECO:0007669"/>
    <property type="project" value="InterPro"/>
</dbReference>
<dbReference type="RefSeq" id="XP_067516134.1">
    <property type="nucleotide sequence ID" value="XM_067660033.1"/>
</dbReference>
<evidence type="ECO:0000313" key="2">
    <source>
        <dbReference type="Proteomes" id="UP000009138"/>
    </source>
</evidence>
<dbReference type="VEuPathDB" id="FungiDB:RO3G_05443"/>
<protein>
    <submittedName>
        <fullName evidence="1">Uncharacterized protein</fullName>
    </submittedName>
</protein>
<dbReference type="Proteomes" id="UP000009138">
    <property type="component" value="Unassembled WGS sequence"/>
</dbReference>
<dbReference type="GO" id="GO:0005634">
    <property type="term" value="C:nucleus"/>
    <property type="evidence" value="ECO:0007669"/>
    <property type="project" value="TreeGrafter"/>
</dbReference>
<sequence>MGLKPYGDQLTEETEQVKKQSAVLQGSVRCHSVLCDEVQVVKMEHGLSGLQPFAVVRQVVRDSPAYGAGIRRLHQIIEFGPFHINNHSRLCALHDYVCRHGDQPIDIKVLEPNGNPYSKEVSSIKNRSKPRKSGYRLQGTEYVLNLFVWLVKVFHILESWFYKFINMIEYIDCFTQAF</sequence>
<dbReference type="Gene3D" id="2.30.42.10">
    <property type="match status" value="1"/>
</dbReference>
<dbReference type="GeneID" id="93612414"/>
<dbReference type="STRING" id="246409.I1BX08"/>
<dbReference type="InParanoid" id="I1BX08"/>
<proteinExistence type="predicted"/>
<dbReference type="PANTHER" id="PTHR12651">
    <property type="entry name" value="26S PROTEASOME NON-ATPASE REGULATORY SUBUNIT 9"/>
    <property type="match status" value="1"/>
</dbReference>
<dbReference type="OrthoDB" id="72325at2759"/>